<evidence type="ECO:0000259" key="6">
    <source>
        <dbReference type="SMART" id="SM00849"/>
    </source>
</evidence>
<evidence type="ECO:0000256" key="3">
    <source>
        <dbReference type="ARBA" id="ARBA00022801"/>
    </source>
</evidence>
<dbReference type="PANTHER" id="PTHR42978">
    <property type="entry name" value="QUORUM-QUENCHING LACTONASE YTNP-RELATED-RELATED"/>
    <property type="match status" value="1"/>
</dbReference>
<dbReference type="PANTHER" id="PTHR42978:SF6">
    <property type="entry name" value="QUORUM-QUENCHING LACTONASE YTNP-RELATED"/>
    <property type="match status" value="1"/>
</dbReference>
<proteinExistence type="inferred from homology"/>
<protein>
    <submittedName>
        <fullName evidence="7">Beta-lactamase domain protein (Modular protein)</fullName>
    </submittedName>
</protein>
<dbReference type="GO" id="GO:0016787">
    <property type="term" value="F:hydrolase activity"/>
    <property type="evidence" value="ECO:0007669"/>
    <property type="project" value="UniProtKB-KW"/>
</dbReference>
<dbReference type="SMART" id="SM00849">
    <property type="entry name" value="Lactamase_B"/>
    <property type="match status" value="1"/>
</dbReference>
<evidence type="ECO:0000256" key="5">
    <source>
        <dbReference type="SAM" id="MobiDB-lite"/>
    </source>
</evidence>
<dbReference type="OrthoDB" id="3196337at2"/>
<dbReference type="GO" id="GO:0046872">
    <property type="term" value="F:metal ion binding"/>
    <property type="evidence" value="ECO:0007669"/>
    <property type="project" value="UniProtKB-KW"/>
</dbReference>
<keyword evidence="2" id="KW-0479">Metal-binding</keyword>
<dbReference type="Proteomes" id="UP000234331">
    <property type="component" value="Unassembled WGS sequence"/>
</dbReference>
<evidence type="ECO:0000256" key="2">
    <source>
        <dbReference type="ARBA" id="ARBA00022723"/>
    </source>
</evidence>
<sequence>MNRHAGDARDGDSSESDHVGQHAHPQPLAHHPLGGDPFTTLATMRLPVGTRTLLGMSDGFFSLETVPRFLGTPDNPTALHDDLVASGISPARMPIGCFLWPGEKNVLIDAGYGPRIGGSGAMIGGQLPAHLRHFGFSFDDIDVVALSHLHADHTGWIADQHGEPLFRNAQVVLGRADWDYFVVSDRLKASAAHVRQALVTMAEQGRVTLVDEDVTIAPGVRLVGGPGHTPGHSLYVLEADGDRAILFGDAIYCPAQLTDTDWAASSDVDPVAAKRTREAYLRELDQNGGLAVGCHFPGLRAGRVLSGAWQSERGQQ</sequence>
<feature type="domain" description="Metallo-beta-lactamase" evidence="6">
    <location>
        <begin position="94"/>
        <end position="295"/>
    </location>
</feature>
<dbReference type="AlphaFoldDB" id="A0A2I2KHZ1"/>
<accession>A0A2I2KHZ1</accession>
<evidence type="ECO:0000313" key="7">
    <source>
        <dbReference type="EMBL" id="SNQ45287.1"/>
    </source>
</evidence>
<dbReference type="RefSeq" id="WP_101829493.1">
    <property type="nucleotide sequence ID" value="NZ_FZMO01000001.1"/>
</dbReference>
<evidence type="ECO:0000256" key="1">
    <source>
        <dbReference type="ARBA" id="ARBA00007749"/>
    </source>
</evidence>
<feature type="compositionally biased region" description="Low complexity" evidence="5">
    <location>
        <begin position="22"/>
        <end position="35"/>
    </location>
</feature>
<comment type="similarity">
    <text evidence="1">Belongs to the metallo-beta-lactamase superfamily.</text>
</comment>
<gene>
    <name evidence="7" type="ORF">FRACA_10046</name>
</gene>
<dbReference type="InterPro" id="IPR051013">
    <property type="entry name" value="MBL_superfamily_lactonases"/>
</dbReference>
<keyword evidence="4" id="KW-0862">Zinc</keyword>
<dbReference type="SUPFAM" id="SSF56281">
    <property type="entry name" value="Metallo-hydrolase/oxidoreductase"/>
    <property type="match status" value="1"/>
</dbReference>
<dbReference type="InterPro" id="IPR036866">
    <property type="entry name" value="RibonucZ/Hydroxyglut_hydro"/>
</dbReference>
<feature type="compositionally biased region" description="Basic and acidic residues" evidence="5">
    <location>
        <begin position="1"/>
        <end position="20"/>
    </location>
</feature>
<evidence type="ECO:0000313" key="8">
    <source>
        <dbReference type="Proteomes" id="UP000234331"/>
    </source>
</evidence>
<reference evidence="7 8" key="1">
    <citation type="submission" date="2017-06" db="EMBL/GenBank/DDBJ databases">
        <authorList>
            <person name="Kim H.J."/>
            <person name="Triplett B.A."/>
        </authorList>
    </citation>
    <scope>NUCLEOTIDE SEQUENCE [LARGE SCALE GENOMIC DNA]</scope>
    <source>
        <strain evidence="7">FRACA_ARgP5</strain>
    </source>
</reference>
<name>A0A2I2KHZ1_9ACTN</name>
<dbReference type="Pfam" id="PF00753">
    <property type="entry name" value="Lactamase_B"/>
    <property type="match status" value="1"/>
</dbReference>
<organism evidence="7 8">
    <name type="scientific">Frankia canadensis</name>
    <dbReference type="NCBI Taxonomy" id="1836972"/>
    <lineage>
        <taxon>Bacteria</taxon>
        <taxon>Bacillati</taxon>
        <taxon>Actinomycetota</taxon>
        <taxon>Actinomycetes</taxon>
        <taxon>Frankiales</taxon>
        <taxon>Frankiaceae</taxon>
        <taxon>Frankia</taxon>
    </lineage>
</organism>
<dbReference type="Gene3D" id="3.60.15.10">
    <property type="entry name" value="Ribonuclease Z/Hydroxyacylglutathione hydrolase-like"/>
    <property type="match status" value="1"/>
</dbReference>
<keyword evidence="3" id="KW-0378">Hydrolase</keyword>
<keyword evidence="8" id="KW-1185">Reference proteome</keyword>
<dbReference type="EMBL" id="FZMO01000001">
    <property type="protein sequence ID" value="SNQ45287.1"/>
    <property type="molecule type" value="Genomic_DNA"/>
</dbReference>
<feature type="region of interest" description="Disordered" evidence="5">
    <location>
        <begin position="1"/>
        <end position="36"/>
    </location>
</feature>
<evidence type="ECO:0000256" key="4">
    <source>
        <dbReference type="ARBA" id="ARBA00022833"/>
    </source>
</evidence>
<dbReference type="InterPro" id="IPR001279">
    <property type="entry name" value="Metallo-B-lactamas"/>
</dbReference>